<keyword evidence="8" id="KW-0653">Protein transport</keyword>
<keyword evidence="12" id="KW-0282">Flagellum</keyword>
<keyword evidence="6" id="KW-0145">Chemotaxis</keyword>
<reference evidence="12 13" key="1">
    <citation type="submission" date="2016-10" db="EMBL/GenBank/DDBJ databases">
        <authorList>
            <person name="de Groot N.N."/>
        </authorList>
    </citation>
    <scope>NUCLEOTIDE SEQUENCE [LARGE SCALE GENOMIC DNA]</scope>
    <source>
        <strain evidence="12 13">IBRC-M 10780</strain>
    </source>
</reference>
<evidence type="ECO:0000256" key="9">
    <source>
        <dbReference type="ARBA" id="ARBA00023136"/>
    </source>
</evidence>
<dbReference type="GO" id="GO:0015031">
    <property type="term" value="P:protein transport"/>
    <property type="evidence" value="ECO:0007669"/>
    <property type="project" value="UniProtKB-KW"/>
</dbReference>
<evidence type="ECO:0000256" key="2">
    <source>
        <dbReference type="ARBA" id="ARBA00010004"/>
    </source>
</evidence>
<evidence type="ECO:0000256" key="7">
    <source>
        <dbReference type="ARBA" id="ARBA00022795"/>
    </source>
</evidence>
<dbReference type="InterPro" id="IPR012823">
    <property type="entry name" value="Flagell_FliJ"/>
</dbReference>
<dbReference type="GO" id="GO:0044781">
    <property type="term" value="P:bacterial-type flagellum organization"/>
    <property type="evidence" value="ECO:0007669"/>
    <property type="project" value="UniProtKB-KW"/>
</dbReference>
<keyword evidence="11" id="KW-0175">Coiled coil</keyword>
<evidence type="ECO:0000256" key="4">
    <source>
        <dbReference type="ARBA" id="ARBA00022448"/>
    </source>
</evidence>
<dbReference type="InterPro" id="IPR053716">
    <property type="entry name" value="Flag_assembly_chemotaxis_eff"/>
</dbReference>
<keyword evidence="12" id="KW-0969">Cilium</keyword>
<evidence type="ECO:0000256" key="11">
    <source>
        <dbReference type="SAM" id="Coils"/>
    </source>
</evidence>
<proteinExistence type="inferred from homology"/>
<keyword evidence="5" id="KW-1003">Cell membrane</keyword>
<dbReference type="Gene3D" id="1.10.287.1700">
    <property type="match status" value="1"/>
</dbReference>
<keyword evidence="9" id="KW-0472">Membrane</keyword>
<evidence type="ECO:0000256" key="6">
    <source>
        <dbReference type="ARBA" id="ARBA00022500"/>
    </source>
</evidence>
<dbReference type="Pfam" id="PF02050">
    <property type="entry name" value="FliJ"/>
    <property type="match status" value="1"/>
</dbReference>
<dbReference type="GO" id="GO:0071973">
    <property type="term" value="P:bacterial-type flagellum-dependent cell motility"/>
    <property type="evidence" value="ECO:0007669"/>
    <property type="project" value="InterPro"/>
</dbReference>
<evidence type="ECO:0000256" key="3">
    <source>
        <dbReference type="ARBA" id="ARBA00020392"/>
    </source>
</evidence>
<dbReference type="Proteomes" id="UP000198618">
    <property type="component" value="Unassembled WGS sequence"/>
</dbReference>
<accession>A0A1H9Z0Q9</accession>
<dbReference type="AlphaFoldDB" id="A0A1H9Z0Q9"/>
<keyword evidence="10" id="KW-1006">Bacterial flagellum protein export</keyword>
<dbReference type="GO" id="GO:0009288">
    <property type="term" value="C:bacterial-type flagellum"/>
    <property type="evidence" value="ECO:0007669"/>
    <property type="project" value="InterPro"/>
</dbReference>
<dbReference type="NCBIfam" id="TIGR02473">
    <property type="entry name" value="flagell_FliJ"/>
    <property type="match status" value="1"/>
</dbReference>
<dbReference type="OrthoDB" id="2968361at2"/>
<gene>
    <name evidence="12" type="ORF">SAMN05216389_10243</name>
</gene>
<keyword evidence="4" id="KW-0813">Transport</keyword>
<protein>
    <recommendedName>
        <fullName evidence="3">Flagellar FliJ protein</fullName>
    </recommendedName>
</protein>
<comment type="subcellular location">
    <subcellularLocation>
        <location evidence="1">Cell membrane</location>
        <topology evidence="1">Peripheral membrane protein</topology>
        <orientation evidence="1">Cytoplasmic side</orientation>
    </subcellularLocation>
</comment>
<evidence type="ECO:0000256" key="1">
    <source>
        <dbReference type="ARBA" id="ARBA00004413"/>
    </source>
</evidence>
<keyword evidence="13" id="KW-1185">Reference proteome</keyword>
<dbReference type="GO" id="GO:0006935">
    <property type="term" value="P:chemotaxis"/>
    <property type="evidence" value="ECO:0007669"/>
    <property type="project" value="UniProtKB-KW"/>
</dbReference>
<keyword evidence="12" id="KW-0966">Cell projection</keyword>
<dbReference type="RefSeq" id="WP_090866514.1">
    <property type="nucleotide sequence ID" value="NZ_FOHE01000002.1"/>
</dbReference>
<evidence type="ECO:0000313" key="13">
    <source>
        <dbReference type="Proteomes" id="UP000198618"/>
    </source>
</evidence>
<dbReference type="EMBL" id="FOHE01000002">
    <property type="protein sequence ID" value="SES75113.1"/>
    <property type="molecule type" value="Genomic_DNA"/>
</dbReference>
<dbReference type="STRING" id="930131.SAMN05216389_10243"/>
<organism evidence="12 13">
    <name type="scientific">Oceanobacillus limi</name>
    <dbReference type="NCBI Taxonomy" id="930131"/>
    <lineage>
        <taxon>Bacteria</taxon>
        <taxon>Bacillati</taxon>
        <taxon>Bacillota</taxon>
        <taxon>Bacilli</taxon>
        <taxon>Bacillales</taxon>
        <taxon>Bacillaceae</taxon>
        <taxon>Oceanobacillus</taxon>
    </lineage>
</organism>
<dbReference type="GO" id="GO:0005886">
    <property type="term" value="C:plasma membrane"/>
    <property type="evidence" value="ECO:0007669"/>
    <property type="project" value="UniProtKB-SubCell"/>
</dbReference>
<evidence type="ECO:0000256" key="5">
    <source>
        <dbReference type="ARBA" id="ARBA00022475"/>
    </source>
</evidence>
<keyword evidence="7" id="KW-1005">Bacterial flagellum biogenesis</keyword>
<name>A0A1H9Z0Q9_9BACI</name>
<comment type="similarity">
    <text evidence="2">Belongs to the FliJ family.</text>
</comment>
<sequence length="148" mass="17610">MANMVVMSKILTIREKEKKDAQHAYQLSINQFERIGTKMYELLRKKEVAEQAYEESLQASTNITSIQEHMEYMEFINKQINNLQQAVQQARTEMEAKQSKLTNAHVEMKKFEKLIEYRNIDQANQEKRLENAQMDEISVQQFLSYQNR</sequence>
<evidence type="ECO:0000313" key="12">
    <source>
        <dbReference type="EMBL" id="SES75113.1"/>
    </source>
</evidence>
<evidence type="ECO:0000256" key="10">
    <source>
        <dbReference type="ARBA" id="ARBA00023225"/>
    </source>
</evidence>
<evidence type="ECO:0000256" key="8">
    <source>
        <dbReference type="ARBA" id="ARBA00022927"/>
    </source>
</evidence>
<feature type="coiled-coil region" evidence="11">
    <location>
        <begin position="66"/>
        <end position="140"/>
    </location>
</feature>